<evidence type="ECO:0000256" key="7">
    <source>
        <dbReference type="ARBA" id="ARBA00022989"/>
    </source>
</evidence>
<evidence type="ECO:0000256" key="1">
    <source>
        <dbReference type="ARBA" id="ARBA00004251"/>
    </source>
</evidence>
<evidence type="ECO:0000256" key="11">
    <source>
        <dbReference type="ARBA" id="ARBA00023180"/>
    </source>
</evidence>
<comment type="similarity">
    <text evidence="2">Belongs to the natural cytotoxicity receptor (NCR) family.</text>
</comment>
<keyword evidence="3" id="KW-1003">Cell membrane</keyword>
<keyword evidence="6" id="KW-0677">Repeat</keyword>
<dbReference type="Proteomes" id="UP000335636">
    <property type="component" value="Unassembled WGS sequence"/>
</dbReference>
<evidence type="ECO:0000256" key="5">
    <source>
        <dbReference type="ARBA" id="ARBA00022729"/>
    </source>
</evidence>
<evidence type="ECO:0000256" key="2">
    <source>
        <dbReference type="ARBA" id="ARBA00006531"/>
    </source>
</evidence>
<protein>
    <submittedName>
        <fullName evidence="13">Uncharacterized protein</fullName>
    </submittedName>
</protein>
<dbReference type="InterPro" id="IPR013783">
    <property type="entry name" value="Ig-like_fold"/>
</dbReference>
<keyword evidence="11" id="KW-0325">Glycoprotein</keyword>
<keyword evidence="12" id="KW-0393">Immunoglobulin domain</keyword>
<evidence type="ECO:0000256" key="12">
    <source>
        <dbReference type="ARBA" id="ARBA00023319"/>
    </source>
</evidence>
<dbReference type="FunFam" id="2.60.40.10:FF:000049">
    <property type="entry name" value="Leukocyte immunoglobulin-like receptor subfamily B member 1"/>
    <property type="match status" value="1"/>
</dbReference>
<keyword evidence="8" id="KW-0472">Membrane</keyword>
<keyword evidence="7" id="KW-1133">Transmembrane helix</keyword>
<evidence type="ECO:0000313" key="13">
    <source>
        <dbReference type="EMBL" id="VTJ88536.1"/>
    </source>
</evidence>
<comment type="caution">
    <text evidence="13">The sequence shown here is derived from an EMBL/GenBank/DDBJ whole genome shotgun (WGS) entry which is preliminary data.</text>
</comment>
<dbReference type="InterPro" id="IPR036179">
    <property type="entry name" value="Ig-like_dom_sf"/>
</dbReference>
<comment type="subcellular location">
    <subcellularLocation>
        <location evidence="1">Cell membrane</location>
        <topology evidence="1">Single-pass type I membrane protein</topology>
    </subcellularLocation>
</comment>
<evidence type="ECO:0000256" key="6">
    <source>
        <dbReference type="ARBA" id="ARBA00022737"/>
    </source>
</evidence>
<dbReference type="GO" id="GO:0002764">
    <property type="term" value="P:immune response-regulating signaling pathway"/>
    <property type="evidence" value="ECO:0007669"/>
    <property type="project" value="TreeGrafter"/>
</dbReference>
<evidence type="ECO:0000256" key="10">
    <source>
        <dbReference type="ARBA" id="ARBA00023170"/>
    </source>
</evidence>
<evidence type="ECO:0000256" key="9">
    <source>
        <dbReference type="ARBA" id="ARBA00023157"/>
    </source>
</evidence>
<dbReference type="Gene3D" id="2.60.40.10">
    <property type="entry name" value="Immunoglobulins"/>
    <property type="match status" value="1"/>
</dbReference>
<dbReference type="GO" id="GO:0005886">
    <property type="term" value="C:plasma membrane"/>
    <property type="evidence" value="ECO:0007669"/>
    <property type="project" value="UniProtKB-SubCell"/>
</dbReference>
<accession>A0A5E4D354</accession>
<keyword evidence="5" id="KW-0732">Signal</keyword>
<reference evidence="13" key="1">
    <citation type="submission" date="2019-04" db="EMBL/GenBank/DDBJ databases">
        <authorList>
            <person name="Alioto T."/>
            <person name="Alioto T."/>
        </authorList>
    </citation>
    <scope>NUCLEOTIDE SEQUENCE [LARGE SCALE GENOMIC DNA]</scope>
</reference>
<organism evidence="13 14">
    <name type="scientific">Marmota monax</name>
    <name type="common">Woodchuck</name>
    <dbReference type="NCBI Taxonomy" id="9995"/>
    <lineage>
        <taxon>Eukaryota</taxon>
        <taxon>Metazoa</taxon>
        <taxon>Chordata</taxon>
        <taxon>Craniata</taxon>
        <taxon>Vertebrata</taxon>
        <taxon>Euteleostomi</taxon>
        <taxon>Mammalia</taxon>
        <taxon>Eutheria</taxon>
        <taxon>Euarchontoglires</taxon>
        <taxon>Glires</taxon>
        <taxon>Rodentia</taxon>
        <taxon>Sciuromorpha</taxon>
        <taxon>Sciuridae</taxon>
        <taxon>Xerinae</taxon>
        <taxon>Marmotini</taxon>
        <taxon>Marmota</taxon>
    </lineage>
</organism>
<evidence type="ECO:0000256" key="3">
    <source>
        <dbReference type="ARBA" id="ARBA00022475"/>
    </source>
</evidence>
<keyword evidence="9" id="KW-1015">Disulfide bond</keyword>
<dbReference type="InterPro" id="IPR050412">
    <property type="entry name" value="Ig-like_Receptors_ImmuneReg"/>
</dbReference>
<dbReference type="PANTHER" id="PTHR11738">
    <property type="entry name" value="MHC CLASS I NK CELL RECEPTOR"/>
    <property type="match status" value="1"/>
</dbReference>
<sequence>MVPKGQSVTLWCWGTREAEEYRLHFEGGVAALKRPRPPGLVDKVKFFIPTMASSTAGQYHCFYRRGELWSEPSSSLDLVVTGYPVPKPELIFQLEHGQQLWTVMIDLFQSTCPGTPVPSHST</sequence>
<proteinExistence type="inferred from homology"/>
<dbReference type="SUPFAM" id="SSF48726">
    <property type="entry name" value="Immunoglobulin"/>
    <property type="match status" value="1"/>
</dbReference>
<dbReference type="AlphaFoldDB" id="A0A5E4D354"/>
<dbReference type="Pfam" id="PF13895">
    <property type="entry name" value="Ig_2"/>
    <property type="match status" value="1"/>
</dbReference>
<dbReference type="PANTHER" id="PTHR11738:SF14">
    <property type="entry name" value="NATURAL CYTOTOXICITY TRIGGERING RECEPTOR 1"/>
    <property type="match status" value="1"/>
</dbReference>
<evidence type="ECO:0000313" key="14">
    <source>
        <dbReference type="Proteomes" id="UP000335636"/>
    </source>
</evidence>
<evidence type="ECO:0000256" key="8">
    <source>
        <dbReference type="ARBA" id="ARBA00023136"/>
    </source>
</evidence>
<keyword evidence="4" id="KW-0812">Transmembrane</keyword>
<gene>
    <name evidence="13" type="ORF">MONAX_5E045062</name>
</gene>
<evidence type="ECO:0000256" key="4">
    <source>
        <dbReference type="ARBA" id="ARBA00022692"/>
    </source>
</evidence>
<dbReference type="EMBL" id="CABDUW010003003">
    <property type="protein sequence ID" value="VTJ88536.1"/>
    <property type="molecule type" value="Genomic_DNA"/>
</dbReference>
<keyword evidence="14" id="KW-1185">Reference proteome</keyword>
<keyword evidence="10" id="KW-0675">Receptor</keyword>
<name>A0A5E4D354_MARMO</name>